<evidence type="ECO:0000259" key="2">
    <source>
        <dbReference type="Pfam" id="PF01011"/>
    </source>
</evidence>
<dbReference type="EMBL" id="JAHKRT010000006">
    <property type="protein sequence ID" value="MBU3078788.1"/>
    <property type="molecule type" value="Genomic_DNA"/>
</dbReference>
<feature type="transmembrane region" description="Helical" evidence="1">
    <location>
        <begin position="68"/>
        <end position="88"/>
    </location>
</feature>
<keyword evidence="1" id="KW-0812">Transmembrane</keyword>
<keyword evidence="1" id="KW-0472">Membrane</keyword>
<dbReference type="InterPro" id="IPR017511">
    <property type="entry name" value="PQQ_mDH"/>
</dbReference>
<comment type="caution">
    <text evidence="3">The sequence shown here is derived from an EMBL/GenBank/DDBJ whole genome shotgun (WGS) entry which is preliminary data.</text>
</comment>
<feature type="transmembrane region" description="Helical" evidence="1">
    <location>
        <begin position="94"/>
        <end position="111"/>
    </location>
</feature>
<dbReference type="RefSeq" id="WP_216325561.1">
    <property type="nucleotide sequence ID" value="NZ_JAHKRT010000006.1"/>
</dbReference>
<name>A0ABS6BKF9_9SPHN</name>
<dbReference type="Proteomes" id="UP000776276">
    <property type="component" value="Unassembled WGS sequence"/>
</dbReference>
<evidence type="ECO:0000256" key="1">
    <source>
        <dbReference type="SAM" id="Phobius"/>
    </source>
</evidence>
<dbReference type="InterPro" id="IPR018391">
    <property type="entry name" value="PQQ_b-propeller_rpt"/>
</dbReference>
<dbReference type="PANTHER" id="PTHR32303">
    <property type="entry name" value="QUINOPROTEIN ALCOHOL DEHYDROGENASE (CYTOCHROME C)"/>
    <property type="match status" value="1"/>
</dbReference>
<dbReference type="CDD" id="cd10280">
    <property type="entry name" value="PQQ_mGDH"/>
    <property type="match status" value="1"/>
</dbReference>
<evidence type="ECO:0000313" key="4">
    <source>
        <dbReference type="Proteomes" id="UP000776276"/>
    </source>
</evidence>
<dbReference type="Pfam" id="PF01011">
    <property type="entry name" value="PQQ"/>
    <property type="match status" value="1"/>
</dbReference>
<dbReference type="InterPro" id="IPR002372">
    <property type="entry name" value="PQQ_rpt_dom"/>
</dbReference>
<gene>
    <name evidence="3" type="ORF">KOF26_13010</name>
</gene>
<protein>
    <submittedName>
        <fullName evidence="3">Pyrroloquinoline quinone-dependent dehydrogenase</fullName>
    </submittedName>
</protein>
<feature type="transmembrane region" description="Helical" evidence="1">
    <location>
        <begin position="123"/>
        <end position="143"/>
    </location>
</feature>
<keyword evidence="1" id="KW-1133">Transmembrane helix</keyword>
<feature type="transmembrane region" description="Helical" evidence="1">
    <location>
        <begin position="41"/>
        <end position="61"/>
    </location>
</feature>
<feature type="domain" description="Pyrrolo-quinoline quinone repeat" evidence="2">
    <location>
        <begin position="162"/>
        <end position="746"/>
    </location>
</feature>
<accession>A0ABS6BKF9</accession>
<reference evidence="3 4" key="1">
    <citation type="submission" date="2021-06" db="EMBL/GenBank/DDBJ databases">
        <title>Sphingomonas sp. XMGL2, whole genome shotgun sequencing project.</title>
        <authorList>
            <person name="Zhao G."/>
            <person name="Shen L."/>
        </authorList>
    </citation>
    <scope>NUCLEOTIDE SEQUENCE [LARGE SCALE GENOMIC DNA]</scope>
    <source>
        <strain evidence="3 4">XMGL2</strain>
    </source>
</reference>
<organism evidence="3 4">
    <name type="scientific">Sphingomonas quercus</name>
    <dbReference type="NCBI Taxonomy" id="2842451"/>
    <lineage>
        <taxon>Bacteria</taxon>
        <taxon>Pseudomonadati</taxon>
        <taxon>Pseudomonadota</taxon>
        <taxon>Alphaproteobacteria</taxon>
        <taxon>Sphingomonadales</taxon>
        <taxon>Sphingomonadaceae</taxon>
        <taxon>Sphingomonas</taxon>
    </lineage>
</organism>
<dbReference type="PANTHER" id="PTHR32303:SF4">
    <property type="entry name" value="QUINOPROTEIN GLUCOSE DEHYDROGENASE"/>
    <property type="match status" value="1"/>
</dbReference>
<dbReference type="SMART" id="SM00564">
    <property type="entry name" value="PQQ"/>
    <property type="match status" value="6"/>
</dbReference>
<proteinExistence type="predicted"/>
<keyword evidence="4" id="KW-1185">Reference proteome</keyword>
<sequence length="774" mass="83057">MRIAATGAQLGSLTILAGGAIAAGTALLDYRLVETGLNGTGGALLVLGSGLLMMLGAILLLRQPRRGAAWLLLALLLLDIVGTSVAAWFMESGAIVAAMAVAAVGWLWRLFRPGLPAVPAGRGAMLVGGALVGVAAIAAGIMLPARSGGGGVLTPAGPTAPWDDFNGDRMAQKFSAATQITPANVAGLRVAWSLHTGDVSPGRGRDDPKTAWQSTPLFANNLVYVSTPFYRIFAVEPDSGHVRWIYDARPAHASKFHGKNRGITYWASSAPIPGQPCQKRLYIGTVDGLLHAVDADTGRRCQDFGQQGVLDVNQWNVINPKFPLELNQSVAVYRDTLVVGWAGVDWTYQDSPPGTVFGIDARTGARKWEFQTIPEAMRHRIGTANVWASMSVDAKAGLVYLPVSSPENNYYGGDRRADIPYATSITALHADTGTVAWSRQLVHHDIWDYDTNSAPTLVDVNRNGQTVPALVQSSKQGFLYVLNRLTGEPVYPIVERPVPPSDVPGEHASPTQPFVPWPQPTIPDRFTGISRLADWASLGQCSRDRRRYVEGGLFKPPSLRGTITAPATVGGVEWGGGAVDPAHQIYVVNSSNVAQIYQLIPRAEVAGQAAEAARRGPRPDAGWRAPGYGSPYGVRIATFFNRWGMPCWNPPYGTMSAYDLKTGRRLWQRPFGQVQHWGFYMPESWGSVTIGGPAITASGLIFIGASMDSRVRAVDLWTGKILWKQRVDAPAVATPAIYTYKGRQYVLFAAGGNGLLAPRVGDQLVAFALPGTLR</sequence>
<evidence type="ECO:0000313" key="3">
    <source>
        <dbReference type="EMBL" id="MBU3078788.1"/>
    </source>
</evidence>